<dbReference type="STRING" id="419481.SAMN05216233_110118"/>
<keyword evidence="1" id="KW-0472">Membrane</keyword>
<evidence type="ECO:0000313" key="2">
    <source>
        <dbReference type="EMBL" id="SCY49984.1"/>
    </source>
</evidence>
<dbReference type="OrthoDB" id="1525247at2"/>
<dbReference type="Proteomes" id="UP000198870">
    <property type="component" value="Unassembled WGS sequence"/>
</dbReference>
<feature type="transmembrane region" description="Helical" evidence="1">
    <location>
        <begin position="45"/>
        <end position="64"/>
    </location>
</feature>
<feature type="transmembrane region" description="Helical" evidence="1">
    <location>
        <begin position="12"/>
        <end position="33"/>
    </location>
</feature>
<reference evidence="2 3" key="1">
    <citation type="submission" date="2016-10" db="EMBL/GenBank/DDBJ databases">
        <authorList>
            <person name="de Groot N.N."/>
        </authorList>
    </citation>
    <scope>NUCLEOTIDE SEQUENCE [LARGE SCALE GENOMIC DNA]</scope>
    <source>
        <strain evidence="2 3">AA1</strain>
    </source>
</reference>
<keyword evidence="3" id="KW-1185">Reference proteome</keyword>
<protein>
    <submittedName>
        <fullName evidence="2">Uncharacterized protein</fullName>
    </submittedName>
</protein>
<sequence length="82" mass="9518">MVKIIGFLRARSGLLTWLFFLWLGFTVLFDVTVSRHDPHFFGDTVIGFWSAFGFLGCLAMAVVCKGIYHLWLMQDEDYYDKS</sequence>
<dbReference type="EMBL" id="FMUX01000010">
    <property type="protein sequence ID" value="SCY49984.1"/>
    <property type="molecule type" value="Genomic_DNA"/>
</dbReference>
<evidence type="ECO:0000313" key="3">
    <source>
        <dbReference type="Proteomes" id="UP000198870"/>
    </source>
</evidence>
<accession>A0A1G5GEP6</accession>
<gene>
    <name evidence="2" type="ORF">SAMN05216233_110118</name>
</gene>
<organism evidence="2 3">
    <name type="scientific">Desulfoluna spongiiphila</name>
    <dbReference type="NCBI Taxonomy" id="419481"/>
    <lineage>
        <taxon>Bacteria</taxon>
        <taxon>Pseudomonadati</taxon>
        <taxon>Thermodesulfobacteriota</taxon>
        <taxon>Desulfobacteria</taxon>
        <taxon>Desulfobacterales</taxon>
        <taxon>Desulfolunaceae</taxon>
        <taxon>Desulfoluna</taxon>
    </lineage>
</organism>
<keyword evidence="1" id="KW-1133">Transmembrane helix</keyword>
<dbReference type="RefSeq" id="WP_092211395.1">
    <property type="nucleotide sequence ID" value="NZ_FMUX01000010.1"/>
</dbReference>
<name>A0A1G5GEP6_9BACT</name>
<keyword evidence="1" id="KW-0812">Transmembrane</keyword>
<proteinExistence type="predicted"/>
<evidence type="ECO:0000256" key="1">
    <source>
        <dbReference type="SAM" id="Phobius"/>
    </source>
</evidence>
<dbReference type="AlphaFoldDB" id="A0A1G5GEP6"/>